<evidence type="ECO:0000256" key="12">
    <source>
        <dbReference type="PIRSR" id="PIRSR005461-1"/>
    </source>
</evidence>
<dbReference type="NCBIfam" id="NF008390">
    <property type="entry name" value="PRK11188.1"/>
    <property type="match status" value="1"/>
</dbReference>
<keyword evidence="2 11" id="KW-0489">Methyltransferase</keyword>
<comment type="caution">
    <text evidence="14">The sequence shown here is derived from an EMBL/GenBank/DDBJ whole genome shotgun (WGS) entry which is preliminary data.</text>
</comment>
<feature type="binding site" evidence="11">
    <location>
        <position position="81"/>
    </location>
    <ligand>
        <name>S-adenosyl-L-methionine</name>
        <dbReference type="ChEBI" id="CHEBI:59789"/>
    </ligand>
</feature>
<accession>A0A7V2T0W3</accession>
<dbReference type="AlphaFoldDB" id="A0A7V2T0W3"/>
<keyword evidence="3 11" id="KW-0808">Transferase</keyword>
<feature type="binding site" evidence="11">
    <location>
        <position position="63"/>
    </location>
    <ligand>
        <name>S-adenosyl-L-methionine</name>
        <dbReference type="ChEBI" id="CHEBI:59789"/>
    </ligand>
</feature>
<evidence type="ECO:0000256" key="5">
    <source>
        <dbReference type="ARBA" id="ARBA00037569"/>
    </source>
</evidence>
<name>A0A7V2T0W3_LEUMU</name>
<evidence type="ECO:0000256" key="3">
    <source>
        <dbReference type="ARBA" id="ARBA00022679"/>
    </source>
</evidence>
<dbReference type="GO" id="GO:0008650">
    <property type="term" value="F:rRNA (uridine-2'-O-)-methyltransferase activity"/>
    <property type="evidence" value="ECO:0007669"/>
    <property type="project" value="UniProtKB-UniRule"/>
</dbReference>
<feature type="binding site" evidence="11">
    <location>
        <position position="127"/>
    </location>
    <ligand>
        <name>S-adenosyl-L-methionine</name>
        <dbReference type="ChEBI" id="CHEBI:59789"/>
    </ligand>
</feature>
<dbReference type="Gene3D" id="3.40.50.150">
    <property type="entry name" value="Vaccinia Virus protein VP39"/>
    <property type="match status" value="1"/>
</dbReference>
<comment type="catalytic activity">
    <reaction evidence="10 11">
        <text>uridine(2552) in 23S rRNA + S-adenosyl-L-methionine = 2'-O-methyluridine(2552) in 23S rRNA + S-adenosyl-L-homocysteine + H(+)</text>
        <dbReference type="Rhea" id="RHEA:42720"/>
        <dbReference type="Rhea" id="RHEA-COMP:10202"/>
        <dbReference type="Rhea" id="RHEA-COMP:10203"/>
        <dbReference type="ChEBI" id="CHEBI:15378"/>
        <dbReference type="ChEBI" id="CHEBI:57856"/>
        <dbReference type="ChEBI" id="CHEBI:59789"/>
        <dbReference type="ChEBI" id="CHEBI:65315"/>
        <dbReference type="ChEBI" id="CHEBI:74478"/>
        <dbReference type="EC" id="2.1.1.166"/>
    </reaction>
</comment>
<evidence type="ECO:0000256" key="9">
    <source>
        <dbReference type="ARBA" id="ARBA00042745"/>
    </source>
</evidence>
<evidence type="ECO:0000256" key="11">
    <source>
        <dbReference type="HAMAP-Rule" id="MF_01547"/>
    </source>
</evidence>
<feature type="active site" description="Proton acceptor" evidence="11 12">
    <location>
        <position position="167"/>
    </location>
</feature>
<dbReference type="Proteomes" id="UP000885750">
    <property type="component" value="Unassembled WGS sequence"/>
</dbReference>
<dbReference type="InterPro" id="IPR050082">
    <property type="entry name" value="RNA_methyltr_RlmE"/>
</dbReference>
<comment type="similarity">
    <text evidence="11">Belongs to the class I-like SAM-binding methyltransferase superfamily. RNA methyltransferase RlmE family.</text>
</comment>
<dbReference type="Pfam" id="PF01728">
    <property type="entry name" value="FtsJ"/>
    <property type="match status" value="1"/>
</dbReference>
<dbReference type="InterPro" id="IPR002877">
    <property type="entry name" value="RNA_MeTrfase_FtsJ_dom"/>
</dbReference>
<dbReference type="GO" id="GO:0005737">
    <property type="term" value="C:cytoplasm"/>
    <property type="evidence" value="ECO:0007669"/>
    <property type="project" value="UniProtKB-SubCell"/>
</dbReference>
<proteinExistence type="inferred from homology"/>
<dbReference type="PANTHER" id="PTHR10920">
    <property type="entry name" value="RIBOSOMAL RNA METHYLTRANSFERASE"/>
    <property type="match status" value="1"/>
</dbReference>
<dbReference type="HAMAP" id="MF_01547">
    <property type="entry name" value="RNA_methyltr_E"/>
    <property type="match status" value="1"/>
</dbReference>
<keyword evidence="1 11" id="KW-0698">rRNA processing</keyword>
<evidence type="ECO:0000256" key="1">
    <source>
        <dbReference type="ARBA" id="ARBA00022552"/>
    </source>
</evidence>
<dbReference type="FunFam" id="3.40.50.150:FF:000005">
    <property type="entry name" value="Ribosomal RNA large subunit methyltransferase E"/>
    <property type="match status" value="1"/>
</dbReference>
<keyword evidence="11" id="KW-0963">Cytoplasm</keyword>
<reference evidence="14" key="1">
    <citation type="journal article" date="2020" name="mSystems">
        <title>Genome- and Community-Level Interaction Insights into Carbon Utilization and Element Cycling Functions of Hydrothermarchaeota in Hydrothermal Sediment.</title>
        <authorList>
            <person name="Zhou Z."/>
            <person name="Liu Y."/>
            <person name="Xu W."/>
            <person name="Pan J."/>
            <person name="Luo Z.H."/>
            <person name="Li M."/>
        </authorList>
    </citation>
    <scope>NUCLEOTIDE SEQUENCE [LARGE SCALE GENOMIC DNA]</scope>
    <source>
        <strain evidence="14">HyVt-493</strain>
    </source>
</reference>
<evidence type="ECO:0000313" key="14">
    <source>
        <dbReference type="EMBL" id="HFC91389.1"/>
    </source>
</evidence>
<keyword evidence="4 11" id="KW-0949">S-adenosyl-L-methionine</keyword>
<dbReference type="EC" id="2.1.1.166" evidence="6 11"/>
<evidence type="ECO:0000256" key="10">
    <source>
        <dbReference type="ARBA" id="ARBA00048970"/>
    </source>
</evidence>
<dbReference type="PIRSF" id="PIRSF005461">
    <property type="entry name" value="23S_rRNA_mtase"/>
    <property type="match status" value="1"/>
</dbReference>
<feature type="binding site" evidence="11">
    <location>
        <position position="97"/>
    </location>
    <ligand>
        <name>S-adenosyl-L-methionine</name>
        <dbReference type="ChEBI" id="CHEBI:59789"/>
    </ligand>
</feature>
<feature type="domain" description="Ribosomal RNA methyltransferase FtsJ" evidence="13">
    <location>
        <begin position="29"/>
        <end position="210"/>
    </location>
</feature>
<gene>
    <name evidence="11 14" type="primary">rlmE</name>
    <name evidence="11" type="synonym">ftsJ</name>
    <name evidence="11" type="synonym">rrmJ</name>
    <name evidence="14" type="ORF">ENJ51_01105</name>
</gene>
<dbReference type="InterPro" id="IPR029063">
    <property type="entry name" value="SAM-dependent_MTases_sf"/>
</dbReference>
<dbReference type="SUPFAM" id="SSF53335">
    <property type="entry name" value="S-adenosyl-L-methionine-dependent methyltransferases"/>
    <property type="match status" value="1"/>
</dbReference>
<evidence type="ECO:0000256" key="8">
    <source>
        <dbReference type="ARBA" id="ARBA00041995"/>
    </source>
</evidence>
<dbReference type="InterPro" id="IPR015507">
    <property type="entry name" value="rRNA-MeTfrase_E"/>
</dbReference>
<evidence type="ECO:0000256" key="2">
    <source>
        <dbReference type="ARBA" id="ARBA00022603"/>
    </source>
</evidence>
<organism evidence="14">
    <name type="scientific">Leucothrix mucor</name>
    <dbReference type="NCBI Taxonomy" id="45248"/>
    <lineage>
        <taxon>Bacteria</taxon>
        <taxon>Pseudomonadati</taxon>
        <taxon>Pseudomonadota</taxon>
        <taxon>Gammaproteobacteria</taxon>
        <taxon>Thiotrichales</taxon>
        <taxon>Thiotrichaceae</taxon>
        <taxon>Leucothrix</taxon>
    </lineage>
</organism>
<dbReference type="PANTHER" id="PTHR10920:SF18">
    <property type="entry name" value="RRNA METHYLTRANSFERASE 2, MITOCHONDRIAL"/>
    <property type="match status" value="1"/>
</dbReference>
<evidence type="ECO:0000259" key="13">
    <source>
        <dbReference type="Pfam" id="PF01728"/>
    </source>
</evidence>
<comment type="function">
    <text evidence="5 11">Specifically methylates the uridine in position 2552 of 23S rRNA at the 2'-O position of the ribose in the fully assembled 50S ribosomal subunit.</text>
</comment>
<evidence type="ECO:0000256" key="4">
    <source>
        <dbReference type="ARBA" id="ARBA00022691"/>
    </source>
</evidence>
<dbReference type="EMBL" id="DRMS01000042">
    <property type="protein sequence ID" value="HFC91389.1"/>
    <property type="molecule type" value="Genomic_DNA"/>
</dbReference>
<protein>
    <recommendedName>
        <fullName evidence="7 11">Ribosomal RNA large subunit methyltransferase E</fullName>
        <ecNumber evidence="6 11">2.1.1.166</ecNumber>
    </recommendedName>
    <alternativeName>
        <fullName evidence="9 11">23S rRNA Um2552 methyltransferase</fullName>
    </alternativeName>
    <alternativeName>
        <fullName evidence="8 11">rRNA (uridine-2'-O-)-methyltransferase</fullName>
    </alternativeName>
</protein>
<evidence type="ECO:0000256" key="7">
    <source>
        <dbReference type="ARBA" id="ARBA00041129"/>
    </source>
</evidence>
<sequence length="212" mass="24065">MMAKSKSSNAWLQEHFDDEYVKKSQQDGYRSRAVYKLEEIQQKDKLIKPNMNIIDLGAAPGGWSQYAVKLVGKKGRVIASDILDIDPLPFVEFIKGDFTEQSVLDEILDVLKKDDTKNNKLDVVISDMAPNISGVESIDLPRSIYLCELALEMAREVLKPNGSLVVKLFQGQGSDEYLRDVRNSFRQVKIRKPKASRARSKEVYVVARNFHS</sequence>
<feature type="binding site" evidence="11">
    <location>
        <position position="61"/>
    </location>
    <ligand>
        <name>S-adenosyl-L-methionine</name>
        <dbReference type="ChEBI" id="CHEBI:59789"/>
    </ligand>
</feature>
<evidence type="ECO:0000256" key="6">
    <source>
        <dbReference type="ARBA" id="ARBA00038861"/>
    </source>
</evidence>
<comment type="subcellular location">
    <subcellularLocation>
        <location evidence="11">Cytoplasm</location>
    </subcellularLocation>
</comment>